<gene>
    <name evidence="1" type="ORF">IE53DRAFT_387205</name>
</gene>
<sequence length="470" mass="51788">MSSDSSSSQPSASPALRVQIASFNANLQGIPIHHRQDHQHPSLTTWLVPTVDQQPSSSYASTNPNTPSSHPGLPREAPDIYAVGFQELVPLSVGLSATSSSTLDRVDVEIRRSIRHHQAIVRPDATYPPISQAGGPESYALLAKVDLVSIALFVYARESQGFPPHPDNTSVASRVKEIRTAKVGTGLAGLMGNKGAVGVRLVIADRALGDDQEQHQILTFVSAHLTAHDHNVERRNWDYQQIVKRLVFEPSSLTRLPPIQVGTKASFPSSSSAPDPDELKQRYQSASSSSSSSRYEDIQPKALDNQEHTIYDTDHLFLFGDLNHRISLSSPHLTKRSLEETLSRRDWASLQPFDQLSAQRLSDPPRSFHGLTELSIQEMNIPPTYKYKPVRERREKGKKGESGEGGGEKKDTPLLNQLSSKRVPGWTDRILWASSSSSSSEVANKGGQESVAYHKQGVEVELFRSIMEFV</sequence>
<name>A0ACD0NXF0_9BASI</name>
<dbReference type="EMBL" id="KZ819927">
    <property type="protein sequence ID" value="PWN50486.1"/>
    <property type="molecule type" value="Genomic_DNA"/>
</dbReference>
<reference evidence="1 2" key="1">
    <citation type="journal article" date="2018" name="Mol. Biol. Evol.">
        <title>Broad Genomic Sampling Reveals a Smut Pathogenic Ancestry of the Fungal Clade Ustilaginomycotina.</title>
        <authorList>
            <person name="Kijpornyongpan T."/>
            <person name="Mondo S.J."/>
            <person name="Barry K."/>
            <person name="Sandor L."/>
            <person name="Lee J."/>
            <person name="Lipzen A."/>
            <person name="Pangilinan J."/>
            <person name="LaButti K."/>
            <person name="Hainaut M."/>
            <person name="Henrissat B."/>
            <person name="Grigoriev I.V."/>
            <person name="Spatafora J.W."/>
            <person name="Aime M.C."/>
        </authorList>
    </citation>
    <scope>NUCLEOTIDE SEQUENCE [LARGE SCALE GENOMIC DNA]</scope>
    <source>
        <strain evidence="1 2">SA 807</strain>
    </source>
</reference>
<protein>
    <submittedName>
        <fullName evidence="1">DNase I-like protein</fullName>
    </submittedName>
</protein>
<evidence type="ECO:0000313" key="2">
    <source>
        <dbReference type="Proteomes" id="UP000245626"/>
    </source>
</evidence>
<accession>A0ACD0NXF0</accession>
<proteinExistence type="predicted"/>
<feature type="non-terminal residue" evidence="1">
    <location>
        <position position="470"/>
    </location>
</feature>
<dbReference type="Proteomes" id="UP000245626">
    <property type="component" value="Unassembled WGS sequence"/>
</dbReference>
<keyword evidence="2" id="KW-1185">Reference proteome</keyword>
<evidence type="ECO:0000313" key="1">
    <source>
        <dbReference type="EMBL" id="PWN50486.1"/>
    </source>
</evidence>
<organism evidence="1 2">
    <name type="scientific">Violaceomyces palustris</name>
    <dbReference type="NCBI Taxonomy" id="1673888"/>
    <lineage>
        <taxon>Eukaryota</taxon>
        <taxon>Fungi</taxon>
        <taxon>Dikarya</taxon>
        <taxon>Basidiomycota</taxon>
        <taxon>Ustilaginomycotina</taxon>
        <taxon>Ustilaginomycetes</taxon>
        <taxon>Violaceomycetales</taxon>
        <taxon>Violaceomycetaceae</taxon>
        <taxon>Violaceomyces</taxon>
    </lineage>
</organism>